<dbReference type="EMBL" id="SMCN01000006">
    <property type="protein sequence ID" value="TCV85020.1"/>
    <property type="molecule type" value="Genomic_DNA"/>
</dbReference>
<reference evidence="2 3" key="1">
    <citation type="submission" date="2019-03" db="EMBL/GenBank/DDBJ databases">
        <title>Systems level insights into methane cycling in arid and semi-arid ecosystems.</title>
        <authorList>
            <person name="Kalyuzhnaya M."/>
        </authorList>
    </citation>
    <scope>NUCLEOTIDE SEQUENCE [LARGE SCALE GENOMIC DNA]</scope>
    <source>
        <strain evidence="2 3">S-1</strain>
    </source>
</reference>
<evidence type="ECO:0000313" key="2">
    <source>
        <dbReference type="EMBL" id="TCV85020.1"/>
    </source>
</evidence>
<keyword evidence="3" id="KW-1185">Reference proteome</keyword>
<dbReference type="InterPro" id="IPR007863">
    <property type="entry name" value="Peptidase_M16_C"/>
</dbReference>
<dbReference type="SUPFAM" id="SSF63411">
    <property type="entry name" value="LuxS/MPP-like metallohydrolase"/>
    <property type="match status" value="1"/>
</dbReference>
<dbReference type="InterPro" id="IPR011249">
    <property type="entry name" value="Metalloenz_LuxS/M16"/>
</dbReference>
<evidence type="ECO:0000313" key="3">
    <source>
        <dbReference type="Proteomes" id="UP000295649"/>
    </source>
</evidence>
<dbReference type="Proteomes" id="UP000295649">
    <property type="component" value="Unassembled WGS sequence"/>
</dbReference>
<proteinExistence type="predicted"/>
<dbReference type="Gene3D" id="3.30.830.10">
    <property type="entry name" value="Metalloenzyme, LuxS/M16 peptidase-like"/>
    <property type="match status" value="1"/>
</dbReference>
<feature type="domain" description="Peptidase M16 C-terminal" evidence="1">
    <location>
        <begin position="30"/>
        <end position="103"/>
    </location>
</feature>
<name>A0ABY2CNL1_METMH</name>
<comment type="caution">
    <text evidence="2">The sequence shown here is derived from an EMBL/GenBank/DDBJ whole genome shotgun (WGS) entry which is preliminary data.</text>
</comment>
<evidence type="ECO:0000259" key="1">
    <source>
        <dbReference type="Pfam" id="PF05193"/>
    </source>
</evidence>
<dbReference type="Pfam" id="PF05193">
    <property type="entry name" value="Peptidase_M16_C"/>
    <property type="match status" value="1"/>
</dbReference>
<protein>
    <submittedName>
        <fullName evidence="2">Peptidase M16-like protein</fullName>
    </submittedName>
</protein>
<organism evidence="2 3">
    <name type="scientific">Methylomonas methanica</name>
    <dbReference type="NCBI Taxonomy" id="421"/>
    <lineage>
        <taxon>Bacteria</taxon>
        <taxon>Pseudomonadati</taxon>
        <taxon>Pseudomonadota</taxon>
        <taxon>Gammaproteobacteria</taxon>
        <taxon>Methylococcales</taxon>
        <taxon>Methylococcaceae</taxon>
        <taxon>Methylomonas</taxon>
    </lineage>
</organism>
<gene>
    <name evidence="2" type="ORF">EDE11_106131</name>
</gene>
<accession>A0ABY2CNL1</accession>
<sequence length="104" mass="11439">MHGIYTALLRQPLQMDEADTLVLAFGEDALQSRLGRSLRQQEGFSYGVASKMSVSAFEQRATPTINATYAPSLRQQLSKAVHEELALLVKNGLTEAELNSTKDN</sequence>